<evidence type="ECO:0000256" key="2">
    <source>
        <dbReference type="ARBA" id="ARBA00023015"/>
    </source>
</evidence>
<name>A0A438DNK2_VITVI</name>
<keyword evidence="2" id="KW-0805">Transcription regulation</keyword>
<evidence type="ECO:0000256" key="4">
    <source>
        <dbReference type="ARBA" id="ARBA00023163"/>
    </source>
</evidence>
<evidence type="ECO:0000313" key="9">
    <source>
        <dbReference type="Proteomes" id="UP000288805"/>
    </source>
</evidence>
<organism evidence="8 9">
    <name type="scientific">Vitis vinifera</name>
    <name type="common">Grape</name>
    <dbReference type="NCBI Taxonomy" id="29760"/>
    <lineage>
        <taxon>Eukaryota</taxon>
        <taxon>Viridiplantae</taxon>
        <taxon>Streptophyta</taxon>
        <taxon>Embryophyta</taxon>
        <taxon>Tracheophyta</taxon>
        <taxon>Spermatophyta</taxon>
        <taxon>Magnoliopsida</taxon>
        <taxon>eudicotyledons</taxon>
        <taxon>Gunneridae</taxon>
        <taxon>Pentapetalae</taxon>
        <taxon>rosids</taxon>
        <taxon>Vitales</taxon>
        <taxon>Vitaceae</taxon>
        <taxon>Viteae</taxon>
        <taxon>Vitis</taxon>
    </lineage>
</organism>
<keyword evidence="4" id="KW-0804">Transcription</keyword>
<feature type="region of interest" description="Disordered" evidence="6">
    <location>
        <begin position="159"/>
        <end position="190"/>
    </location>
</feature>
<evidence type="ECO:0000256" key="1">
    <source>
        <dbReference type="ARBA" id="ARBA00004123"/>
    </source>
</evidence>
<dbReference type="Proteomes" id="UP000288805">
    <property type="component" value="Unassembled WGS sequence"/>
</dbReference>
<reference evidence="8 9" key="1">
    <citation type="journal article" date="2018" name="PLoS Genet.">
        <title>Population sequencing reveals clonal diversity and ancestral inbreeding in the grapevine cultivar Chardonnay.</title>
        <authorList>
            <person name="Roach M.J."/>
            <person name="Johnson D.L."/>
            <person name="Bohlmann J."/>
            <person name="van Vuuren H.J."/>
            <person name="Jones S.J."/>
            <person name="Pretorius I.S."/>
            <person name="Schmidt S.A."/>
            <person name="Borneman A.R."/>
        </authorList>
    </citation>
    <scope>NUCLEOTIDE SEQUENCE [LARGE SCALE GENOMIC DNA]</scope>
    <source>
        <strain evidence="9">cv. Chardonnay</strain>
        <tissue evidence="8">Leaf</tissue>
    </source>
</reference>
<dbReference type="PRINTS" id="PR00404">
    <property type="entry name" value="MADSDOMAIN"/>
</dbReference>
<proteinExistence type="predicted"/>
<dbReference type="GO" id="GO:0005634">
    <property type="term" value="C:nucleus"/>
    <property type="evidence" value="ECO:0007669"/>
    <property type="project" value="UniProtKB-SubCell"/>
</dbReference>
<dbReference type="PANTHER" id="PTHR11945:SF725">
    <property type="entry name" value="AGAMOUS-LIKE 58-RELATED"/>
    <property type="match status" value="1"/>
</dbReference>
<dbReference type="PANTHER" id="PTHR11945">
    <property type="entry name" value="MADS BOX PROTEIN"/>
    <property type="match status" value="1"/>
</dbReference>
<dbReference type="GO" id="GO:0003677">
    <property type="term" value="F:DNA binding"/>
    <property type="evidence" value="ECO:0007669"/>
    <property type="project" value="UniProtKB-KW"/>
</dbReference>
<accession>A0A438DNK2</accession>
<evidence type="ECO:0000256" key="5">
    <source>
        <dbReference type="ARBA" id="ARBA00023242"/>
    </source>
</evidence>
<dbReference type="SMART" id="SM00432">
    <property type="entry name" value="MADS"/>
    <property type="match status" value="1"/>
</dbReference>
<keyword evidence="3" id="KW-0238">DNA-binding</keyword>
<comment type="caution">
    <text evidence="8">The sequence shown here is derived from an EMBL/GenBank/DDBJ whole genome shotgun (WGS) entry which is preliminary data.</text>
</comment>
<dbReference type="PROSITE" id="PS50066">
    <property type="entry name" value="MADS_BOX_2"/>
    <property type="match status" value="1"/>
</dbReference>
<sequence>MEKNQTKGHQKIEMKKIPNEENHLITFLEHRSGSTKRQVSFLLCVAKVGTLVFSLVDKAFSFGHPSIETSTNKVLYENPPPNDGTLNLVQAYRQFRFNKLHKKDSELLSKMEVPKEQEKILRKNVPNQSKCWWEEPISELEQMATKIQMLHNHVQHQANELRTRASSSSLPFSVVNQTPPTNSFSMTKEE</sequence>
<evidence type="ECO:0000313" key="8">
    <source>
        <dbReference type="EMBL" id="RVW37037.1"/>
    </source>
</evidence>
<dbReference type="EMBL" id="QGNW01001549">
    <property type="protein sequence ID" value="RVW37037.1"/>
    <property type="molecule type" value="Genomic_DNA"/>
</dbReference>
<dbReference type="InterPro" id="IPR036879">
    <property type="entry name" value="TF_MADSbox_sf"/>
</dbReference>
<feature type="domain" description="MADS-box" evidence="7">
    <location>
        <begin position="7"/>
        <end position="66"/>
    </location>
</feature>
<evidence type="ECO:0000256" key="3">
    <source>
        <dbReference type="ARBA" id="ARBA00023125"/>
    </source>
</evidence>
<dbReference type="SUPFAM" id="SSF55455">
    <property type="entry name" value="SRF-like"/>
    <property type="match status" value="1"/>
</dbReference>
<dbReference type="GO" id="GO:0046983">
    <property type="term" value="F:protein dimerization activity"/>
    <property type="evidence" value="ECO:0007669"/>
    <property type="project" value="InterPro"/>
</dbReference>
<evidence type="ECO:0000256" key="6">
    <source>
        <dbReference type="SAM" id="MobiDB-lite"/>
    </source>
</evidence>
<gene>
    <name evidence="8" type="primary">AGL62_18</name>
    <name evidence="8" type="ORF">CK203_100018</name>
</gene>
<dbReference type="OrthoDB" id="1898716at2759"/>
<comment type="subcellular location">
    <subcellularLocation>
        <location evidence="1">Nucleus</location>
    </subcellularLocation>
</comment>
<evidence type="ECO:0000259" key="7">
    <source>
        <dbReference type="PROSITE" id="PS50066"/>
    </source>
</evidence>
<protein>
    <submittedName>
        <fullName evidence="8">Agamous-like MADS-box protein AGL62</fullName>
    </submittedName>
</protein>
<dbReference type="InterPro" id="IPR002100">
    <property type="entry name" value="TF_MADSbox"/>
</dbReference>
<dbReference type="AlphaFoldDB" id="A0A438DNK2"/>
<keyword evidence="5" id="KW-0539">Nucleus</keyword>